<dbReference type="InterPro" id="IPR011006">
    <property type="entry name" value="CheY-like_superfamily"/>
</dbReference>
<dbReference type="InterPro" id="IPR020449">
    <property type="entry name" value="Tscrpt_reg_AraC-type_HTH"/>
</dbReference>
<dbReference type="GO" id="GO:0003700">
    <property type="term" value="F:DNA-binding transcription factor activity"/>
    <property type="evidence" value="ECO:0007669"/>
    <property type="project" value="InterPro"/>
</dbReference>
<dbReference type="GO" id="GO:0005737">
    <property type="term" value="C:cytoplasm"/>
    <property type="evidence" value="ECO:0007669"/>
    <property type="project" value="UniProtKB-SubCell"/>
</dbReference>
<dbReference type="PRINTS" id="PR00032">
    <property type="entry name" value="HTHARAC"/>
</dbReference>
<keyword evidence="3 8" id="KW-0597">Phosphoprotein</keyword>
<dbReference type="Gene3D" id="3.40.50.2300">
    <property type="match status" value="1"/>
</dbReference>
<dbReference type="GO" id="GO:0043565">
    <property type="term" value="F:sequence-specific DNA binding"/>
    <property type="evidence" value="ECO:0007669"/>
    <property type="project" value="InterPro"/>
</dbReference>
<dbReference type="Pfam" id="PF17853">
    <property type="entry name" value="GGDEF_2"/>
    <property type="match status" value="1"/>
</dbReference>
<evidence type="ECO:0000313" key="12">
    <source>
        <dbReference type="Proteomes" id="UP000282076"/>
    </source>
</evidence>
<evidence type="ECO:0000256" key="1">
    <source>
        <dbReference type="ARBA" id="ARBA00004496"/>
    </source>
</evidence>
<evidence type="ECO:0000256" key="3">
    <source>
        <dbReference type="ARBA" id="ARBA00022553"/>
    </source>
</evidence>
<dbReference type="GO" id="GO:0000160">
    <property type="term" value="P:phosphorelay signal transduction system"/>
    <property type="evidence" value="ECO:0007669"/>
    <property type="project" value="UniProtKB-KW"/>
</dbReference>
<comment type="caution">
    <text evidence="11">The sequence shown here is derived from an EMBL/GenBank/DDBJ whole genome shotgun (WGS) entry which is preliminary data.</text>
</comment>
<dbReference type="PROSITE" id="PS00041">
    <property type="entry name" value="HTH_ARAC_FAMILY_1"/>
    <property type="match status" value="1"/>
</dbReference>
<keyword evidence="2" id="KW-0963">Cytoplasm</keyword>
<evidence type="ECO:0000256" key="2">
    <source>
        <dbReference type="ARBA" id="ARBA00022490"/>
    </source>
</evidence>
<dbReference type="Pfam" id="PF12833">
    <property type="entry name" value="HTH_18"/>
    <property type="match status" value="1"/>
</dbReference>
<feature type="domain" description="HTH araC/xylS-type" evidence="9">
    <location>
        <begin position="391"/>
        <end position="488"/>
    </location>
</feature>
<dbReference type="PROSITE" id="PS01124">
    <property type="entry name" value="HTH_ARAC_FAMILY_2"/>
    <property type="match status" value="1"/>
</dbReference>
<evidence type="ECO:0000313" key="11">
    <source>
        <dbReference type="EMBL" id="RKP49928.1"/>
    </source>
</evidence>
<dbReference type="Proteomes" id="UP000282076">
    <property type="component" value="Unassembled WGS sequence"/>
</dbReference>
<evidence type="ECO:0000256" key="6">
    <source>
        <dbReference type="ARBA" id="ARBA00023125"/>
    </source>
</evidence>
<proteinExistence type="predicted"/>
<keyword evidence="7" id="KW-0804">Transcription</keyword>
<evidence type="ECO:0000256" key="5">
    <source>
        <dbReference type="ARBA" id="ARBA00023015"/>
    </source>
</evidence>
<comment type="subcellular location">
    <subcellularLocation>
        <location evidence="1">Cytoplasm</location>
    </subcellularLocation>
</comment>
<dbReference type="OrthoDB" id="1699at2"/>
<dbReference type="InterPro" id="IPR001789">
    <property type="entry name" value="Sig_transdc_resp-reg_receiver"/>
</dbReference>
<dbReference type="InterPro" id="IPR041522">
    <property type="entry name" value="CdaR_GGDEF"/>
</dbReference>
<evidence type="ECO:0000256" key="7">
    <source>
        <dbReference type="ARBA" id="ARBA00023163"/>
    </source>
</evidence>
<dbReference type="InterPro" id="IPR009057">
    <property type="entry name" value="Homeodomain-like_sf"/>
</dbReference>
<dbReference type="InterPro" id="IPR018060">
    <property type="entry name" value="HTH_AraC"/>
</dbReference>
<feature type="domain" description="Response regulatory" evidence="10">
    <location>
        <begin position="3"/>
        <end position="120"/>
    </location>
</feature>
<dbReference type="RefSeq" id="WP_120978611.1">
    <property type="nucleotide sequence ID" value="NZ_RBZM01000008.1"/>
</dbReference>
<evidence type="ECO:0000259" key="10">
    <source>
        <dbReference type="PROSITE" id="PS50110"/>
    </source>
</evidence>
<dbReference type="AlphaFoldDB" id="A0A494XHC8"/>
<gene>
    <name evidence="11" type="ORF">D7Z26_19060</name>
</gene>
<dbReference type="Gene3D" id="1.10.10.60">
    <property type="entry name" value="Homeodomain-like"/>
    <property type="match status" value="2"/>
</dbReference>
<dbReference type="PANTHER" id="PTHR42713:SF3">
    <property type="entry name" value="TRANSCRIPTIONAL REGULATORY PROTEIN HPTR"/>
    <property type="match status" value="1"/>
</dbReference>
<dbReference type="Pfam" id="PF00072">
    <property type="entry name" value="Response_reg"/>
    <property type="match status" value="1"/>
</dbReference>
<evidence type="ECO:0000256" key="4">
    <source>
        <dbReference type="ARBA" id="ARBA00023012"/>
    </source>
</evidence>
<accession>A0A494XHC8</accession>
<dbReference type="SUPFAM" id="SSF52172">
    <property type="entry name" value="CheY-like"/>
    <property type="match status" value="1"/>
</dbReference>
<reference evidence="11 12" key="1">
    <citation type="submission" date="2018-10" db="EMBL/GenBank/DDBJ databases">
        <title>Cohnella sp. M2MS4P-1, whole genome shotgun sequence.</title>
        <authorList>
            <person name="Tuo L."/>
        </authorList>
    </citation>
    <scope>NUCLEOTIDE SEQUENCE [LARGE SCALE GENOMIC DNA]</scope>
    <source>
        <strain evidence="11 12">M2MS4P-1</strain>
    </source>
</reference>
<keyword evidence="12" id="KW-1185">Reference proteome</keyword>
<keyword evidence="5" id="KW-0805">Transcription regulation</keyword>
<organism evidence="11 12">
    <name type="scientific">Cohnella endophytica</name>
    <dbReference type="NCBI Taxonomy" id="2419778"/>
    <lineage>
        <taxon>Bacteria</taxon>
        <taxon>Bacillati</taxon>
        <taxon>Bacillota</taxon>
        <taxon>Bacilli</taxon>
        <taxon>Bacillales</taxon>
        <taxon>Paenibacillaceae</taxon>
        <taxon>Cohnella</taxon>
    </lineage>
</organism>
<dbReference type="PROSITE" id="PS50110">
    <property type="entry name" value="RESPONSE_REGULATORY"/>
    <property type="match status" value="1"/>
</dbReference>
<dbReference type="SMART" id="SM00448">
    <property type="entry name" value="REC"/>
    <property type="match status" value="1"/>
</dbReference>
<dbReference type="SMART" id="SM00342">
    <property type="entry name" value="HTH_ARAC"/>
    <property type="match status" value="1"/>
</dbReference>
<dbReference type="CDD" id="cd17536">
    <property type="entry name" value="REC_YesN-like"/>
    <property type="match status" value="1"/>
</dbReference>
<dbReference type="SUPFAM" id="SSF46689">
    <property type="entry name" value="Homeodomain-like"/>
    <property type="match status" value="2"/>
</dbReference>
<dbReference type="EMBL" id="RBZM01000008">
    <property type="protein sequence ID" value="RKP49928.1"/>
    <property type="molecule type" value="Genomic_DNA"/>
</dbReference>
<protein>
    <submittedName>
        <fullName evidence="11">Response regulator</fullName>
    </submittedName>
</protein>
<evidence type="ECO:0000256" key="8">
    <source>
        <dbReference type="PROSITE-ProRule" id="PRU00169"/>
    </source>
</evidence>
<dbReference type="PANTHER" id="PTHR42713">
    <property type="entry name" value="HISTIDINE KINASE-RELATED"/>
    <property type="match status" value="1"/>
</dbReference>
<name>A0A494XHC8_9BACL</name>
<feature type="modified residue" description="4-aspartylphosphate" evidence="8">
    <location>
        <position position="55"/>
    </location>
</feature>
<sequence>MLKAVVFDDEFIVLKALKKLIEWNDYGIELVGTATDGLSALETFRSLRPEIVMTDIRMPGMDGLELIDIIRSEAPETMFIVFSGYNEFEYVKRAIKLGVVDYLEKPIDIAKIKEGVQKAVDRINELNEVSELKMKWQQGLLEKETHDLLLHGAEARLKWAEQFGADAERVTGVTVLASSEEGFGIQPGGAYRSVQIRNGNERLIVLFHFSDSRREWSEELALWTNTAVGSGRTYPSVADAPQSYKEALRALRYGKYLEGKGWIRFEDLGESHVVNPLLSEREEEVLFDMRIGDKESLLLKLDGYLEEFKQEKMDPEIAEIELLKMVFHGLEVAKETGGNPSELGTIAHLPRLELRNLQTQEEMAHWLRGQMEKIMDWILVVRHKSKHAAIEKALDYIAEHYGRDLTQQEVADNVQMNATYFSLLFKEQMGISYIKYLTKVRIEKAKDLLNEGMPIQEISERVGYYHARHFSEVFKKQTGITPGQYRSRGKGQ</sequence>
<dbReference type="InterPro" id="IPR051552">
    <property type="entry name" value="HptR"/>
</dbReference>
<keyword evidence="6" id="KW-0238">DNA-binding</keyword>
<keyword evidence="4" id="KW-0902">Two-component regulatory system</keyword>
<evidence type="ECO:0000259" key="9">
    <source>
        <dbReference type="PROSITE" id="PS01124"/>
    </source>
</evidence>
<dbReference type="InterPro" id="IPR018062">
    <property type="entry name" value="HTH_AraC-typ_CS"/>
</dbReference>